<sequence length="1894" mass="212483">MAFFKGKFRKLKTRLSASRPVSPEPSTNQGDQGPSRSPTLSPSTLGRKSDTAALFTLGPAEASEATLPTSLLSSSKAELDDDLPTISVEEAPASPTITILSAGLIKHRQQTAFPNHTTPPPILSQESGPIKRRFAQSSSSQQDIVVLHVAYVLQDSTELQELILEIVKISSEPDFKDVLKPTVSFTTDLVAALDMKPIPDGTDEAITSFLAATKTIDLDDSPDKALRTVQRSVGEIKRANPGIAGVYQKHASRFSTIASGVLGVALPLFEILKDASSMVPIPLVQPLITVVAGFLKAANQASNNFEWMRWLAATAAEYIVRIAVICPREIDGRWTKAIEALDGKLSKIVDDAAEFSRRSVISRFLYHGNDLGDITRMKDDLRAAIDLFNMEVQINIKIDLDSMSRNIESLLLENLPRLPSHKISHDRYFRASREKEIRETLEWVEADDGERFLWIHGAAGVGKSTYARRLLDHIKEEGMLGAFAYFAIGIDSDPKDLVRMMARELASLHPGCRHDVVRAIKDCSGVHQGLDEYITHYLVRPISTLSYAGPLVIILDALDEWAYREEFLSALVRKIRLPGTTALKFVMTSRYSTGIDSIVSGNARTRELTPVSETICREYFEERFQTITWYGRDPGSQELDKLVELADGLLIWAATVCSLVSVEEPDRSPREILDDILTSSSTVAREERMENLYGLAMMRIFPKDGDKIKVFRRNIVLAMVALKEALPLAEFALLVDVRPQFINNTSIGLRALQTRGTFDEGMVQPAIKIFHASFIDYFGTLQEARTVIARHCVSFFDRLQPVVKPNDLGVNLFRQAELYIGKHFADHILEAPADLQSQAITQITADHLRMWAGWSHAHLMIIGEENGFFAGSDALRTMTESLIDNSGIIYSPELMIRSDDQISHMTSSFQKVLGLAGLDWDKSTSAIEEPILCGDNAKRWAHVINAVAVGLMQIQQIEEIDPDEPEITVLESPIGHLDAISKAFDTDCPLSILENLALALEERFKYNGTVEDLERAIVLHGSVHQRTSEEATGHTTFLSNFAKALHTRFLYIGSHMDDLDRSILLLREALARDASIHHQRPTALDHLGVALHTRYLLQALEEPSTAIDEIVNLHQEAFGLHSKHSSHSPLLLNNLSCALQSKFEQQTDAKLLETAFCFSLQAASSNPLGSLEQSMYNATFARTLHLASQARLDPCSNVPEEHFHLTETEDFTLIRRSFSEHPSRRHLDYATFARSYYRTALVALPLTAPSRWLILNQLGLAQQARATMNEELDLRYADEAIFLHHLIKRRQHESHPMRILSEKNMQQAYATLQEYNIPRPDPDVLLDKEEVPKPEEEIPSNTFPLHTSEGQCCSDVSSKRLYDTGLLHHFRNYVKYSGEPVILYRFSSKAFDEVWRPCGLGHVEPDIESLDDGLSAKEEYTLGTIPILWNLMCAAKYLGMWELLEKALLEGPKRLLGHTYHDIATCFQKQKPWEFEHQFMYVKDMDDPMVGLDAPENEHPTPEQTGGKFISNPFEFALTFYLAAQYPVIPSLRSLANLISTHQLAANEGTRQLAEVLLEIIPLIKLQREIAENLLVSCSSKLETLAADTNDAEGILTLMTTSLREGIDDLKTTTYPQDGSSPGKPCFSDLGISVEGFLQYSSNDRLAFGDIFHRAQSMASIPLVQPLLDILLGVCDRYFRSTNRYEEEIHFIMLVTLAQLSSGIAFVSSDGRYPVDSRLYRATCILSESLQHLLSHSESVDNLAGPFRTLIHDFRRQVYDRSQLARTFVLCMACHGIQTWDRGWVNRWYYEKAAEKIESNYTAQSDIDSSDEEDATPGAKMRWKLRRNLRLGARRKLKTAQPVQLKQKKPQENKDEESGNDDEEGDDGQSGQTENVTMPVPEPYDPWQDDNSEL</sequence>
<feature type="region of interest" description="Disordered" evidence="2">
    <location>
        <begin position="1800"/>
        <end position="1822"/>
    </location>
</feature>
<feature type="region of interest" description="Disordered" evidence="2">
    <location>
        <begin position="14"/>
        <end position="51"/>
    </location>
</feature>
<accession>A0A8H5F8D2</accession>
<dbReference type="InterPro" id="IPR027417">
    <property type="entry name" value="P-loop_NTPase"/>
</dbReference>
<feature type="region of interest" description="Disordered" evidence="2">
    <location>
        <begin position="1836"/>
        <end position="1894"/>
    </location>
</feature>
<evidence type="ECO:0000256" key="2">
    <source>
        <dbReference type="SAM" id="MobiDB-lite"/>
    </source>
</evidence>
<dbReference type="PROSITE" id="PS50837">
    <property type="entry name" value="NACHT"/>
    <property type="match status" value="1"/>
</dbReference>
<evidence type="ECO:0000313" key="4">
    <source>
        <dbReference type="EMBL" id="KAF5327312.1"/>
    </source>
</evidence>
<dbReference type="PANTHER" id="PTHR10039">
    <property type="entry name" value="AMELOGENIN"/>
    <property type="match status" value="1"/>
</dbReference>
<dbReference type="Gene3D" id="3.40.50.300">
    <property type="entry name" value="P-loop containing nucleotide triphosphate hydrolases"/>
    <property type="match status" value="1"/>
</dbReference>
<dbReference type="EMBL" id="JAACJJ010000014">
    <property type="protein sequence ID" value="KAF5327312.1"/>
    <property type="molecule type" value="Genomic_DNA"/>
</dbReference>
<name>A0A8H5F8D2_9AGAR</name>
<dbReference type="Pfam" id="PF24883">
    <property type="entry name" value="NPHP3_N"/>
    <property type="match status" value="1"/>
</dbReference>
<dbReference type="InterPro" id="IPR056884">
    <property type="entry name" value="NPHP3-like_N"/>
</dbReference>
<keyword evidence="5" id="KW-1185">Reference proteome</keyword>
<dbReference type="Proteomes" id="UP000567179">
    <property type="component" value="Unassembled WGS sequence"/>
</dbReference>
<feature type="domain" description="NACHT" evidence="3">
    <location>
        <begin position="451"/>
        <end position="590"/>
    </location>
</feature>
<feature type="compositionally biased region" description="Low complexity" evidence="2">
    <location>
        <begin position="34"/>
        <end position="45"/>
    </location>
</feature>
<comment type="caution">
    <text evidence="4">The sequence shown here is derived from an EMBL/GenBank/DDBJ whole genome shotgun (WGS) entry which is preliminary data.</text>
</comment>
<keyword evidence="1" id="KW-0677">Repeat</keyword>
<dbReference type="PANTHER" id="PTHR10039:SF5">
    <property type="entry name" value="NACHT DOMAIN-CONTAINING PROTEIN"/>
    <property type="match status" value="1"/>
</dbReference>
<reference evidence="4 5" key="1">
    <citation type="journal article" date="2020" name="ISME J.">
        <title>Uncovering the hidden diversity of litter-decomposition mechanisms in mushroom-forming fungi.</title>
        <authorList>
            <person name="Floudas D."/>
            <person name="Bentzer J."/>
            <person name="Ahren D."/>
            <person name="Johansson T."/>
            <person name="Persson P."/>
            <person name="Tunlid A."/>
        </authorList>
    </citation>
    <scope>NUCLEOTIDE SEQUENCE [LARGE SCALE GENOMIC DNA]</scope>
    <source>
        <strain evidence="4 5">CBS 101986</strain>
    </source>
</reference>
<evidence type="ECO:0000259" key="3">
    <source>
        <dbReference type="PROSITE" id="PS50837"/>
    </source>
</evidence>
<organism evidence="4 5">
    <name type="scientific">Psilocybe cf. subviscida</name>
    <dbReference type="NCBI Taxonomy" id="2480587"/>
    <lineage>
        <taxon>Eukaryota</taxon>
        <taxon>Fungi</taxon>
        <taxon>Dikarya</taxon>
        <taxon>Basidiomycota</taxon>
        <taxon>Agaricomycotina</taxon>
        <taxon>Agaricomycetes</taxon>
        <taxon>Agaricomycetidae</taxon>
        <taxon>Agaricales</taxon>
        <taxon>Agaricineae</taxon>
        <taxon>Strophariaceae</taxon>
        <taxon>Psilocybe</taxon>
    </lineage>
</organism>
<evidence type="ECO:0000256" key="1">
    <source>
        <dbReference type="ARBA" id="ARBA00022737"/>
    </source>
</evidence>
<proteinExistence type="predicted"/>
<dbReference type="InterPro" id="IPR007111">
    <property type="entry name" value="NACHT_NTPase"/>
</dbReference>
<feature type="compositionally biased region" description="Acidic residues" evidence="2">
    <location>
        <begin position="1858"/>
        <end position="1867"/>
    </location>
</feature>
<evidence type="ECO:0000313" key="5">
    <source>
        <dbReference type="Proteomes" id="UP000567179"/>
    </source>
</evidence>
<dbReference type="InterPro" id="IPR059179">
    <property type="entry name" value="MLKL-like_MCAfunc"/>
</dbReference>
<dbReference type="OrthoDB" id="3217196at2759"/>
<dbReference type="SUPFAM" id="SSF52540">
    <property type="entry name" value="P-loop containing nucleoside triphosphate hydrolases"/>
    <property type="match status" value="1"/>
</dbReference>
<gene>
    <name evidence="4" type="ORF">D9619_004481</name>
</gene>
<protein>
    <recommendedName>
        <fullName evidence="3">NACHT domain-containing protein</fullName>
    </recommendedName>
</protein>
<dbReference type="CDD" id="cd21037">
    <property type="entry name" value="MLKL_NTD"/>
    <property type="match status" value="1"/>
</dbReference>